<evidence type="ECO:0000313" key="2">
    <source>
        <dbReference type="Proteomes" id="UP001064048"/>
    </source>
</evidence>
<name>A0ACC0JST3_CHOFU</name>
<dbReference type="EMBL" id="CM046126">
    <property type="protein sequence ID" value="KAI8427241.1"/>
    <property type="molecule type" value="Genomic_DNA"/>
</dbReference>
<gene>
    <name evidence="1" type="ORF">MSG28_014839</name>
</gene>
<organism evidence="1 2">
    <name type="scientific">Choristoneura fumiferana</name>
    <name type="common">Spruce budworm moth</name>
    <name type="synonym">Archips fumiferana</name>
    <dbReference type="NCBI Taxonomy" id="7141"/>
    <lineage>
        <taxon>Eukaryota</taxon>
        <taxon>Metazoa</taxon>
        <taxon>Ecdysozoa</taxon>
        <taxon>Arthropoda</taxon>
        <taxon>Hexapoda</taxon>
        <taxon>Insecta</taxon>
        <taxon>Pterygota</taxon>
        <taxon>Neoptera</taxon>
        <taxon>Endopterygota</taxon>
        <taxon>Lepidoptera</taxon>
        <taxon>Glossata</taxon>
        <taxon>Ditrysia</taxon>
        <taxon>Tortricoidea</taxon>
        <taxon>Tortricidae</taxon>
        <taxon>Tortricinae</taxon>
        <taxon>Choristoneura</taxon>
    </lineage>
</organism>
<protein>
    <submittedName>
        <fullName evidence="1">Uncharacterized protein</fullName>
    </submittedName>
</protein>
<sequence>MSKMGGCSARINLRVHSVPEAEKSRSCCKCTCSRHIARSATGKLSDTSYICPVCCDTFTRPGNVRQHLRAATACATLPARHRPVPGQCSVPGQGGAAATRPAAIAGTGQWHGVTGRGGAAATAQPAIARYQVGAVQPRPAQPAIARYQVSARVYQVDAVQSRPAQPALPVPGRGVQPRPAQPAIAGTRSCTVYQVDAVQSRTAQYPSPGTRSVHSVPGRGGASIPGKCYSCIKCVHMTNVSEDKPPSAAPQTFV</sequence>
<evidence type="ECO:0000313" key="1">
    <source>
        <dbReference type="EMBL" id="KAI8427241.1"/>
    </source>
</evidence>
<accession>A0ACC0JST3</accession>
<comment type="caution">
    <text evidence="1">The sequence shown here is derived from an EMBL/GenBank/DDBJ whole genome shotgun (WGS) entry which is preliminary data.</text>
</comment>
<proteinExistence type="predicted"/>
<dbReference type="Proteomes" id="UP001064048">
    <property type="component" value="Chromosome 26"/>
</dbReference>
<keyword evidence="2" id="KW-1185">Reference proteome</keyword>
<reference evidence="1 2" key="1">
    <citation type="journal article" date="2022" name="Genome Biol. Evol.">
        <title>The Spruce Budworm Genome: Reconstructing the Evolutionary History of Antifreeze Proteins.</title>
        <authorList>
            <person name="Beliveau C."/>
            <person name="Gagne P."/>
            <person name="Picq S."/>
            <person name="Vernygora O."/>
            <person name="Keeling C.I."/>
            <person name="Pinkney K."/>
            <person name="Doucet D."/>
            <person name="Wen F."/>
            <person name="Johnston J.S."/>
            <person name="Maaroufi H."/>
            <person name="Boyle B."/>
            <person name="Laroche J."/>
            <person name="Dewar K."/>
            <person name="Juretic N."/>
            <person name="Blackburn G."/>
            <person name="Nisole A."/>
            <person name="Brunet B."/>
            <person name="Brandao M."/>
            <person name="Lumley L."/>
            <person name="Duan J."/>
            <person name="Quan G."/>
            <person name="Lucarotti C.J."/>
            <person name="Roe A.D."/>
            <person name="Sperling F.A.H."/>
            <person name="Levesque R.C."/>
            <person name="Cusson M."/>
        </authorList>
    </citation>
    <scope>NUCLEOTIDE SEQUENCE [LARGE SCALE GENOMIC DNA]</scope>
    <source>
        <strain evidence="1">Glfc:IPQL:Cfum</strain>
    </source>
</reference>